<comment type="cofactor">
    <cofactor evidence="1">
        <name>pyridoxal 5'-phosphate</name>
        <dbReference type="ChEBI" id="CHEBI:597326"/>
    </cofactor>
</comment>
<sequence length="401" mass="43950">MSNRDALQRNLKAILENRQKQGWLLEPPAPGNLIGMVDFGSNDTLSLSSSGLLGKKFLGELEQHPDFILGARASRWGEGSTDYLFQLEEHIAQFHNAESALFFDTGFQANVAIYSTIPQPGDIVLYDSVVHASIREGLFRGHATALPFAHNDVSSLHQRLKGIKDQHAAVRSGEALVFVALESIYSMDGDVAPLETMVREVKEQLPAGNVAFVIDEAHSTGLVGPQGSGLVSHLGLEKDFSIRLHTFGKAHGASGAPTFTTLAAVKVGYNILASEEGERRRALVQSNINFFYEALTSHAAWPDCQRLGIVTIPIKVRSDTLKSPIIPIITQPGEAVVLQYFLKKANFRVLVVHFPVVPKGKERVRINLHADHTSEQILSLVNSILAWTQTRFKAGSHISRL</sequence>
<evidence type="ECO:0000256" key="1">
    <source>
        <dbReference type="ARBA" id="ARBA00001933"/>
    </source>
</evidence>
<dbReference type="Pfam" id="PF00155">
    <property type="entry name" value="Aminotran_1_2"/>
    <property type="match status" value="1"/>
</dbReference>
<dbReference type="GO" id="GO:0016740">
    <property type="term" value="F:transferase activity"/>
    <property type="evidence" value="ECO:0007669"/>
    <property type="project" value="UniProtKB-KW"/>
</dbReference>
<name>A0A9W8RN33_9HYPO</name>
<keyword evidence="4" id="KW-0663">Pyridoxal phosphate</keyword>
<dbReference type="InterPro" id="IPR015422">
    <property type="entry name" value="PyrdxlP-dep_Trfase_small"/>
</dbReference>
<keyword evidence="3" id="KW-0808">Transferase</keyword>
<evidence type="ECO:0000256" key="2">
    <source>
        <dbReference type="ARBA" id="ARBA00010008"/>
    </source>
</evidence>
<evidence type="ECO:0000259" key="5">
    <source>
        <dbReference type="Pfam" id="PF00155"/>
    </source>
</evidence>
<dbReference type="OrthoDB" id="2382073at2759"/>
<keyword evidence="7" id="KW-1185">Reference proteome</keyword>
<comment type="caution">
    <text evidence="6">The sequence shown here is derived from an EMBL/GenBank/DDBJ whole genome shotgun (WGS) entry which is preliminary data.</text>
</comment>
<dbReference type="InterPro" id="IPR004839">
    <property type="entry name" value="Aminotransferase_I/II_large"/>
</dbReference>
<dbReference type="GO" id="GO:0030170">
    <property type="term" value="F:pyridoxal phosphate binding"/>
    <property type="evidence" value="ECO:0007669"/>
    <property type="project" value="InterPro"/>
</dbReference>
<dbReference type="InterPro" id="IPR050087">
    <property type="entry name" value="AON_synthase_class-II"/>
</dbReference>
<feature type="domain" description="Aminotransferase class I/classII large" evidence="5">
    <location>
        <begin position="36"/>
        <end position="255"/>
    </location>
</feature>
<dbReference type="AlphaFoldDB" id="A0A9W8RN33"/>
<evidence type="ECO:0000256" key="3">
    <source>
        <dbReference type="ARBA" id="ARBA00022679"/>
    </source>
</evidence>
<reference evidence="6" key="1">
    <citation type="submission" date="2022-09" db="EMBL/GenBank/DDBJ databases">
        <title>Fusarium specimens isolated from Avocado Roots.</title>
        <authorList>
            <person name="Stajich J."/>
            <person name="Roper C."/>
            <person name="Heimlech-Rivalta G."/>
        </authorList>
    </citation>
    <scope>NUCLEOTIDE SEQUENCE</scope>
    <source>
        <strain evidence="6">CF00136</strain>
    </source>
</reference>
<dbReference type="PANTHER" id="PTHR13693">
    <property type="entry name" value="CLASS II AMINOTRANSFERASE/8-AMINO-7-OXONONANOATE SYNTHASE"/>
    <property type="match status" value="1"/>
</dbReference>
<dbReference type="SUPFAM" id="SSF53383">
    <property type="entry name" value="PLP-dependent transferases"/>
    <property type="match status" value="1"/>
</dbReference>
<dbReference type="Proteomes" id="UP001152049">
    <property type="component" value="Unassembled WGS sequence"/>
</dbReference>
<dbReference type="PANTHER" id="PTHR13693:SF77">
    <property type="entry name" value="8-AMINO-7-OXONONANOATE SYNTHASE"/>
    <property type="match status" value="1"/>
</dbReference>
<dbReference type="Gene3D" id="3.40.640.10">
    <property type="entry name" value="Type I PLP-dependent aspartate aminotransferase-like (Major domain)"/>
    <property type="match status" value="1"/>
</dbReference>
<protein>
    <recommendedName>
        <fullName evidence="5">Aminotransferase class I/classII large domain-containing protein</fullName>
    </recommendedName>
</protein>
<comment type="similarity">
    <text evidence="2">Belongs to the class-II pyridoxal-phosphate-dependent aminotransferase family. BioF subfamily.</text>
</comment>
<dbReference type="InterPro" id="IPR015424">
    <property type="entry name" value="PyrdxlP-dep_Trfase"/>
</dbReference>
<dbReference type="InterPro" id="IPR015421">
    <property type="entry name" value="PyrdxlP-dep_Trfase_major"/>
</dbReference>
<gene>
    <name evidence="6" type="ORF">NW762_014067</name>
</gene>
<evidence type="ECO:0000256" key="4">
    <source>
        <dbReference type="ARBA" id="ARBA00022898"/>
    </source>
</evidence>
<accession>A0A9W8RN33</accession>
<evidence type="ECO:0000313" key="7">
    <source>
        <dbReference type="Proteomes" id="UP001152049"/>
    </source>
</evidence>
<dbReference type="Gene3D" id="3.90.1150.10">
    <property type="entry name" value="Aspartate Aminotransferase, domain 1"/>
    <property type="match status" value="1"/>
</dbReference>
<evidence type="ECO:0000313" key="6">
    <source>
        <dbReference type="EMBL" id="KAJ4245558.1"/>
    </source>
</evidence>
<dbReference type="EMBL" id="JAOQAZ010000046">
    <property type="protein sequence ID" value="KAJ4245558.1"/>
    <property type="molecule type" value="Genomic_DNA"/>
</dbReference>
<proteinExistence type="inferred from homology"/>
<organism evidence="6 7">
    <name type="scientific">Fusarium torreyae</name>
    <dbReference type="NCBI Taxonomy" id="1237075"/>
    <lineage>
        <taxon>Eukaryota</taxon>
        <taxon>Fungi</taxon>
        <taxon>Dikarya</taxon>
        <taxon>Ascomycota</taxon>
        <taxon>Pezizomycotina</taxon>
        <taxon>Sordariomycetes</taxon>
        <taxon>Hypocreomycetidae</taxon>
        <taxon>Hypocreales</taxon>
        <taxon>Nectriaceae</taxon>
        <taxon>Fusarium</taxon>
    </lineage>
</organism>